<evidence type="ECO:0000313" key="3">
    <source>
        <dbReference type="Proteomes" id="UP000184278"/>
    </source>
</evidence>
<dbReference type="Pfam" id="PF02811">
    <property type="entry name" value="PHP"/>
    <property type="match status" value="1"/>
</dbReference>
<dbReference type="EMBL" id="FQXK01000007">
    <property type="protein sequence ID" value="SHH83816.1"/>
    <property type="molecule type" value="Genomic_DNA"/>
</dbReference>
<proteinExistence type="predicted"/>
<evidence type="ECO:0000313" key="2">
    <source>
        <dbReference type="EMBL" id="SHH83816.1"/>
    </source>
</evidence>
<dbReference type="PANTHER" id="PTHR42924">
    <property type="entry name" value="EXONUCLEASE"/>
    <property type="match status" value="1"/>
</dbReference>
<dbReference type="GeneID" id="89510140"/>
<dbReference type="CDD" id="cd07438">
    <property type="entry name" value="PHP_HisPPase_AMP"/>
    <property type="match status" value="1"/>
</dbReference>
<dbReference type="InterPro" id="IPR004013">
    <property type="entry name" value="PHP_dom"/>
</dbReference>
<evidence type="ECO:0000259" key="1">
    <source>
        <dbReference type="SMART" id="SM00481"/>
    </source>
</evidence>
<dbReference type="Proteomes" id="UP000184278">
    <property type="component" value="Unassembled WGS sequence"/>
</dbReference>
<dbReference type="PANTHER" id="PTHR42924:SF3">
    <property type="entry name" value="POLYMERASE_HISTIDINOL PHOSPHATASE N-TERMINAL DOMAIN-CONTAINING PROTEIN"/>
    <property type="match status" value="1"/>
</dbReference>
<dbReference type="STRING" id="1121131.SAMN02745229_00950"/>
<dbReference type="Gene3D" id="1.10.150.650">
    <property type="match status" value="1"/>
</dbReference>
<keyword evidence="3" id="KW-1185">Reference proteome</keyword>
<dbReference type="SMART" id="SM00481">
    <property type="entry name" value="POLIIIAc"/>
    <property type="match status" value="1"/>
</dbReference>
<protein>
    <recommendedName>
        <fullName evidence="1">Polymerase/histidinol phosphatase N-terminal domain-containing protein</fullName>
    </recommendedName>
</protein>
<dbReference type="Gene3D" id="3.20.20.140">
    <property type="entry name" value="Metal-dependent hydrolases"/>
    <property type="match status" value="1"/>
</dbReference>
<dbReference type="InterPro" id="IPR016195">
    <property type="entry name" value="Pol/histidinol_Pase-like"/>
</dbReference>
<dbReference type="GO" id="GO:0035312">
    <property type="term" value="F:5'-3' DNA exonuclease activity"/>
    <property type="evidence" value="ECO:0007669"/>
    <property type="project" value="TreeGrafter"/>
</dbReference>
<accession>A0A1M5W8J7</accession>
<feature type="domain" description="Polymerase/histidinol phosphatase N-terminal" evidence="1">
    <location>
        <begin position="4"/>
        <end position="70"/>
    </location>
</feature>
<dbReference type="AlphaFoldDB" id="A0A1M5W8J7"/>
<organism evidence="2 3">
    <name type="scientific">Butyrivibrio fibrisolvens DSM 3071</name>
    <dbReference type="NCBI Taxonomy" id="1121131"/>
    <lineage>
        <taxon>Bacteria</taxon>
        <taxon>Bacillati</taxon>
        <taxon>Bacillota</taxon>
        <taxon>Clostridia</taxon>
        <taxon>Lachnospirales</taxon>
        <taxon>Lachnospiraceae</taxon>
        <taxon>Butyrivibrio</taxon>
    </lineage>
</organism>
<gene>
    <name evidence="2" type="ORF">SAMN02745229_00950</name>
</gene>
<name>A0A1M5W8J7_BUTFI</name>
<dbReference type="GO" id="GO:0004534">
    <property type="term" value="F:5'-3' RNA exonuclease activity"/>
    <property type="evidence" value="ECO:0007669"/>
    <property type="project" value="TreeGrafter"/>
</dbReference>
<reference evidence="3" key="1">
    <citation type="submission" date="2016-11" db="EMBL/GenBank/DDBJ databases">
        <authorList>
            <person name="Varghese N."/>
            <person name="Submissions S."/>
        </authorList>
    </citation>
    <scope>NUCLEOTIDE SEQUENCE [LARGE SCALE GENOMIC DNA]</scope>
    <source>
        <strain evidence="3">DSM 3071</strain>
    </source>
</reference>
<dbReference type="RefSeq" id="WP_073385921.1">
    <property type="nucleotide sequence ID" value="NZ_FQXK01000007.1"/>
</dbReference>
<sequence>MRPVDLHTHSTASDGTYTPAQLIDYAHEKGLAAIALTDHDTTNGLAEAMEQGARYDDLEVIPGIEFSTDYEGKDIHIVGLYMRYDEPDVQKRLQEFVDSRVMRNKKMCRLLTEHGVPMDFDELQAAFPDSVITRAHYAAYMLEKGYIKSRQEAFDRYIGDHCECFVAREKITPAMAVKMVLDAGGVPILAHPILYGMSDDKLRTLVKELKDTGLVGIEAIYTTYTAADERQIRKIAEDYDLLISGGSDFHGDNKPGIDLAVGYGKLFIPETVLEKIKSATIFWH</sequence>
<dbReference type="InterPro" id="IPR052018">
    <property type="entry name" value="PHP_domain"/>
</dbReference>
<dbReference type="InterPro" id="IPR003141">
    <property type="entry name" value="Pol/His_phosphatase_N"/>
</dbReference>
<dbReference type="SUPFAM" id="SSF89550">
    <property type="entry name" value="PHP domain-like"/>
    <property type="match status" value="1"/>
</dbReference>